<dbReference type="AlphaFoldDB" id="A0A6H9URB1"/>
<dbReference type="EMBL" id="VZRB01000037">
    <property type="protein sequence ID" value="KAB1140858.1"/>
    <property type="molecule type" value="Genomic_DNA"/>
</dbReference>
<dbReference type="NCBIfam" id="TIGR03930">
    <property type="entry name" value="WXG100_ESAT6"/>
    <property type="match status" value="1"/>
</dbReference>
<organism evidence="2 3">
    <name type="scientific">Streptomyces luteolifulvus</name>
    <dbReference type="NCBI Taxonomy" id="2615112"/>
    <lineage>
        <taxon>Bacteria</taxon>
        <taxon>Bacillati</taxon>
        <taxon>Actinomycetota</taxon>
        <taxon>Actinomycetes</taxon>
        <taxon>Kitasatosporales</taxon>
        <taxon>Streptomycetaceae</taxon>
        <taxon>Streptomyces</taxon>
    </lineage>
</organism>
<dbReference type="Proteomes" id="UP000442707">
    <property type="component" value="Unassembled WGS sequence"/>
</dbReference>
<protein>
    <recommendedName>
        <fullName evidence="1">ESAT-6-like protein</fullName>
    </recommendedName>
</protein>
<evidence type="ECO:0000313" key="2">
    <source>
        <dbReference type="EMBL" id="KAB1140858.1"/>
    </source>
</evidence>
<evidence type="ECO:0000313" key="3">
    <source>
        <dbReference type="Proteomes" id="UP000442707"/>
    </source>
</evidence>
<gene>
    <name evidence="2" type="ORF">F7R91_34545</name>
</gene>
<comment type="caution">
    <text evidence="2">The sequence shown here is derived from an EMBL/GenBank/DDBJ whole genome shotgun (WGS) entry which is preliminary data.</text>
</comment>
<name>A0A6H9URB1_9ACTN</name>
<dbReference type="Gene3D" id="1.10.287.1060">
    <property type="entry name" value="ESAT-6-like"/>
    <property type="match status" value="1"/>
</dbReference>
<keyword evidence="3" id="KW-1185">Reference proteome</keyword>
<accession>A0A6H9URB1</accession>
<comment type="similarity">
    <text evidence="1">Belongs to the WXG100 family.</text>
</comment>
<sequence>MPDFTDGQIYVEYNHMANAADDMVFQTKAIGETLESLEMELNELKKSWEGEDSSVYVTKQNEWDTAARNMQHLLDNNRVLLTDISDQYQYSERMLAQMWSEVQIGR</sequence>
<dbReference type="RefSeq" id="WP_150956266.1">
    <property type="nucleotide sequence ID" value="NZ_VZRB01000037.1"/>
</dbReference>
<dbReference type="SUPFAM" id="SSF140453">
    <property type="entry name" value="EsxAB dimer-like"/>
    <property type="match status" value="1"/>
</dbReference>
<evidence type="ECO:0000256" key="1">
    <source>
        <dbReference type="RuleBase" id="RU362001"/>
    </source>
</evidence>
<dbReference type="InterPro" id="IPR010310">
    <property type="entry name" value="T7SS_ESAT-6-like"/>
</dbReference>
<dbReference type="InterPro" id="IPR036689">
    <property type="entry name" value="ESAT-6-like_sf"/>
</dbReference>
<reference evidence="2 3" key="1">
    <citation type="submission" date="2019-09" db="EMBL/GenBank/DDBJ databases">
        <title>Screening of Novel Bioactive Compounds from Soil-Associated.</title>
        <authorList>
            <person name="Zhao S."/>
        </authorList>
    </citation>
    <scope>NUCLEOTIDE SEQUENCE [LARGE SCALE GENOMIC DNA]</scope>
    <source>
        <strain evidence="2 3">HIT-DPA4</strain>
    </source>
</reference>
<proteinExistence type="inferred from homology"/>
<dbReference type="Pfam" id="PF06013">
    <property type="entry name" value="WXG100"/>
    <property type="match status" value="1"/>
</dbReference>